<keyword evidence="12" id="KW-0443">Lipid metabolism</keyword>
<dbReference type="InterPro" id="IPR006620">
    <property type="entry name" value="Pro_4_hyd_alph"/>
</dbReference>
<evidence type="ECO:0000256" key="13">
    <source>
        <dbReference type="SAM" id="MobiDB-lite"/>
    </source>
</evidence>
<dbReference type="SMART" id="SM00702">
    <property type="entry name" value="P4Hc"/>
    <property type="match status" value="1"/>
</dbReference>
<feature type="domain" description="Prolyl 4-hydroxylase alpha subunit" evidence="14">
    <location>
        <begin position="117"/>
        <end position="295"/>
    </location>
</feature>
<evidence type="ECO:0000256" key="3">
    <source>
        <dbReference type="ARBA" id="ARBA00012071"/>
    </source>
</evidence>
<dbReference type="EC" id="2.7.1.130" evidence="3"/>
<keyword evidence="8 15" id="KW-0418">Kinase</keyword>
<evidence type="ECO:0000256" key="6">
    <source>
        <dbReference type="ARBA" id="ARBA00022679"/>
    </source>
</evidence>
<feature type="region of interest" description="Disordered" evidence="13">
    <location>
        <begin position="1"/>
        <end position="87"/>
    </location>
</feature>
<dbReference type="UniPathway" id="UPA00359">
    <property type="reaction ID" value="UER00482"/>
</dbReference>
<dbReference type="InterPro" id="IPR044862">
    <property type="entry name" value="Pro_4_hyd_alph_FE2OG_OXY"/>
</dbReference>
<evidence type="ECO:0000256" key="5">
    <source>
        <dbReference type="ARBA" id="ARBA00022556"/>
    </source>
</evidence>
<comment type="pathway">
    <text evidence="2">Glycolipid biosynthesis; lipid IV(A) biosynthesis; lipid IV(A) from (3R)-3-hydroxytetradecanoyl-[acyl-carrier-protein] and UDP-N-acetyl-alpha-D-glucosamine: step 6/6.</text>
</comment>
<dbReference type="Gene3D" id="2.60.120.620">
    <property type="entry name" value="q2cbj1_9rhob like domain"/>
    <property type="match status" value="1"/>
</dbReference>
<dbReference type="GO" id="GO:0016705">
    <property type="term" value="F:oxidoreductase activity, acting on paired donors, with incorporation or reduction of molecular oxygen"/>
    <property type="evidence" value="ECO:0007669"/>
    <property type="project" value="InterPro"/>
</dbReference>
<dbReference type="Proteomes" id="UP000241890">
    <property type="component" value="Unassembled WGS sequence"/>
</dbReference>
<feature type="compositionally biased region" description="Low complexity" evidence="13">
    <location>
        <begin position="69"/>
        <end position="81"/>
    </location>
</feature>
<sequence length="545" mass="59192">MAKKKKKQQQQQEQQQQQQQKGAKGKGKRRAEAAATERVRAPKRDLLDGRAPDLRAKGVSLPLVPPLDPDSTATAASATGAEVTGDDKNHHEVSVENAAAFLSHVKLDLERFAVLRDLIFAVPRCLSPEECAAWIAWGEKRGFASAKQASSAGFAFRDNGRISVHDPEVAAIIFQRLRGVVPAEIDGRKAVGCSPNIRLYRYATGQRFGKHIDESNFEQDLDAWSEFTLLFYLNDEGLDGGETVFYSGNTGTKEALRVPPAQGLALLHWHGDRCLVHEGANVRAGVKYLLRSDVLLLYTQLLPDVFSSRLPVPLVISVGNVSVGGTGKTPMVEFIGRTLANGNEPKSFGSDCMILMRGYGRDEEFELKANLPAAKIVAGSNRAQLAQEALCESATSSDNVSTIILDDGLQHFQLKRDLNVVMVNALRGCAGAYAHTLPYGALREPWASGLARADAVVLHHATSVSAQGLVALRDALAKIQPDLRFFASEMRPVSLYQGEMPSRIICLTGVGCPESVERMAQRVFARGGKTPEIEMCVFGDHHACG</sequence>
<comment type="cofactor">
    <cofactor evidence="1">
        <name>L-ascorbate</name>
        <dbReference type="ChEBI" id="CHEBI:38290"/>
    </cofactor>
</comment>
<dbReference type="PANTHER" id="PTHR42724">
    <property type="entry name" value="TETRAACYLDISACCHARIDE 4'-KINASE"/>
    <property type="match status" value="1"/>
</dbReference>
<proteinExistence type="predicted"/>
<feature type="compositionally biased region" description="Low complexity" evidence="13">
    <location>
        <begin position="9"/>
        <end position="22"/>
    </location>
</feature>
<dbReference type="GO" id="GO:0005524">
    <property type="term" value="F:ATP binding"/>
    <property type="evidence" value="ECO:0007669"/>
    <property type="project" value="UniProtKB-KW"/>
</dbReference>
<keyword evidence="9" id="KW-0067">ATP-binding</keyword>
<accession>A0A2R5GIH8</accession>
<dbReference type="GO" id="GO:0005506">
    <property type="term" value="F:iron ion binding"/>
    <property type="evidence" value="ECO:0007669"/>
    <property type="project" value="InterPro"/>
</dbReference>
<name>A0A2R5GIH8_9STRA</name>
<keyword evidence="6" id="KW-0808">Transferase</keyword>
<dbReference type="InParanoid" id="A0A2R5GIH8"/>
<protein>
    <recommendedName>
        <fullName evidence="3">tetraacyldisaccharide 4'-kinase</fullName>
        <ecNumber evidence="3">2.7.1.130</ecNumber>
    </recommendedName>
</protein>
<evidence type="ECO:0000256" key="1">
    <source>
        <dbReference type="ARBA" id="ARBA00001961"/>
    </source>
</evidence>
<keyword evidence="10" id="KW-0223">Dioxygenase</keyword>
<dbReference type="OrthoDB" id="69177at2759"/>
<evidence type="ECO:0000256" key="8">
    <source>
        <dbReference type="ARBA" id="ARBA00022777"/>
    </source>
</evidence>
<organism evidence="15 16">
    <name type="scientific">Hondaea fermentalgiana</name>
    <dbReference type="NCBI Taxonomy" id="2315210"/>
    <lineage>
        <taxon>Eukaryota</taxon>
        <taxon>Sar</taxon>
        <taxon>Stramenopiles</taxon>
        <taxon>Bigyra</taxon>
        <taxon>Labyrinthulomycetes</taxon>
        <taxon>Thraustochytrida</taxon>
        <taxon>Thraustochytriidae</taxon>
        <taxon>Hondaea</taxon>
    </lineage>
</organism>
<dbReference type="Pfam" id="PF02606">
    <property type="entry name" value="LpxK"/>
    <property type="match status" value="1"/>
</dbReference>
<dbReference type="GO" id="GO:0031418">
    <property type="term" value="F:L-ascorbic acid binding"/>
    <property type="evidence" value="ECO:0007669"/>
    <property type="project" value="InterPro"/>
</dbReference>
<evidence type="ECO:0000259" key="14">
    <source>
        <dbReference type="SMART" id="SM00702"/>
    </source>
</evidence>
<dbReference type="GO" id="GO:0009245">
    <property type="term" value="P:lipid A biosynthetic process"/>
    <property type="evidence" value="ECO:0007669"/>
    <property type="project" value="UniProtKB-KW"/>
</dbReference>
<evidence type="ECO:0000256" key="9">
    <source>
        <dbReference type="ARBA" id="ARBA00022840"/>
    </source>
</evidence>
<reference evidence="15 16" key="1">
    <citation type="submission" date="2017-12" db="EMBL/GenBank/DDBJ databases">
        <title>Sequencing, de novo assembly and annotation of complete genome of a new Thraustochytrid species, strain FCC1311.</title>
        <authorList>
            <person name="Sedici K."/>
            <person name="Godart F."/>
            <person name="Aiese Cigliano R."/>
            <person name="Sanseverino W."/>
            <person name="Barakat M."/>
            <person name="Ortet P."/>
            <person name="Marechal E."/>
            <person name="Cagnac O."/>
            <person name="Amato A."/>
        </authorList>
    </citation>
    <scope>NUCLEOTIDE SEQUENCE [LARGE SCALE GENOMIC DNA]</scope>
</reference>
<evidence type="ECO:0000313" key="15">
    <source>
        <dbReference type="EMBL" id="GBG30697.1"/>
    </source>
</evidence>
<comment type="caution">
    <text evidence="15">The sequence shown here is derived from an EMBL/GenBank/DDBJ whole genome shotgun (WGS) entry which is preliminary data.</text>
</comment>
<keyword evidence="16" id="KW-1185">Reference proteome</keyword>
<dbReference type="PANTHER" id="PTHR42724:SF1">
    <property type="entry name" value="TETRAACYLDISACCHARIDE 4'-KINASE, MITOCHONDRIAL-RELATED"/>
    <property type="match status" value="1"/>
</dbReference>
<gene>
    <name evidence="15" type="ORF">FCC1311_069172</name>
</gene>
<dbReference type="InterPro" id="IPR003758">
    <property type="entry name" value="LpxK"/>
</dbReference>
<evidence type="ECO:0000256" key="2">
    <source>
        <dbReference type="ARBA" id="ARBA00004870"/>
    </source>
</evidence>
<evidence type="ECO:0000313" key="16">
    <source>
        <dbReference type="Proteomes" id="UP000241890"/>
    </source>
</evidence>
<evidence type="ECO:0000256" key="12">
    <source>
        <dbReference type="ARBA" id="ARBA00023098"/>
    </source>
</evidence>
<dbReference type="Pfam" id="PF13640">
    <property type="entry name" value="2OG-FeII_Oxy_3"/>
    <property type="match status" value="1"/>
</dbReference>
<evidence type="ECO:0000256" key="4">
    <source>
        <dbReference type="ARBA" id="ARBA00022516"/>
    </source>
</evidence>
<dbReference type="AlphaFoldDB" id="A0A2R5GIH8"/>
<keyword evidence="5" id="KW-0441">Lipid A biosynthesis</keyword>
<keyword evidence="11" id="KW-0560">Oxidoreductase</keyword>
<dbReference type="GO" id="GO:0016020">
    <property type="term" value="C:membrane"/>
    <property type="evidence" value="ECO:0007669"/>
    <property type="project" value="GOC"/>
</dbReference>
<evidence type="ECO:0000256" key="7">
    <source>
        <dbReference type="ARBA" id="ARBA00022741"/>
    </source>
</evidence>
<feature type="compositionally biased region" description="Basic and acidic residues" evidence="13">
    <location>
        <begin position="30"/>
        <end position="56"/>
    </location>
</feature>
<dbReference type="EMBL" id="BEYU01000082">
    <property type="protein sequence ID" value="GBG30697.1"/>
    <property type="molecule type" value="Genomic_DNA"/>
</dbReference>
<keyword evidence="7" id="KW-0547">Nucleotide-binding</keyword>
<dbReference type="GO" id="GO:0051213">
    <property type="term" value="F:dioxygenase activity"/>
    <property type="evidence" value="ECO:0007669"/>
    <property type="project" value="UniProtKB-KW"/>
</dbReference>
<evidence type="ECO:0000256" key="10">
    <source>
        <dbReference type="ARBA" id="ARBA00022964"/>
    </source>
</evidence>
<evidence type="ECO:0000256" key="11">
    <source>
        <dbReference type="ARBA" id="ARBA00023002"/>
    </source>
</evidence>
<keyword evidence="4" id="KW-0444">Lipid biosynthesis</keyword>
<dbReference type="GO" id="GO:0009029">
    <property type="term" value="F:lipid-A 4'-kinase activity"/>
    <property type="evidence" value="ECO:0007669"/>
    <property type="project" value="UniProtKB-EC"/>
</dbReference>